<sequence>MCRHQAAKYQAENQTFGRAAQSAQRGFSLIEMMAIVVIMGILAMVAIPSSMSRIIKEQITAALPLADIAKAPIATAWSLSQEMLPDNAAADLPSSNKVVSNFITDTKIENGAIHMTFGNKAHPKIKDKILSLRPAVIEESKVVPVAWVCGNAKAPDNMTVKGENKTNIPDEYLPRLCR</sequence>
<organism evidence="5 6">
    <name type="scientific">Methylotenera oryzisoli</name>
    <dbReference type="NCBI Taxonomy" id="2080758"/>
    <lineage>
        <taxon>Bacteria</taxon>
        <taxon>Pseudomonadati</taxon>
        <taxon>Pseudomonadota</taxon>
        <taxon>Betaproteobacteria</taxon>
        <taxon>Nitrosomonadales</taxon>
        <taxon>Methylophilaceae</taxon>
        <taxon>Methylotenera</taxon>
    </lineage>
</organism>
<name>A0A4Y9VUJ8_9PROT</name>
<dbReference type="SUPFAM" id="SSF54523">
    <property type="entry name" value="Pili subunits"/>
    <property type="match status" value="1"/>
</dbReference>
<keyword evidence="6" id="KW-1185">Reference proteome</keyword>
<keyword evidence="4" id="KW-0472">Membrane</keyword>
<dbReference type="InterPro" id="IPR012902">
    <property type="entry name" value="N_methyl_site"/>
</dbReference>
<evidence type="ECO:0000313" key="6">
    <source>
        <dbReference type="Proteomes" id="UP000297706"/>
    </source>
</evidence>
<dbReference type="Pfam" id="PF07963">
    <property type="entry name" value="N_methyl"/>
    <property type="match status" value="1"/>
</dbReference>
<comment type="caution">
    <text evidence="5">The sequence shown here is derived from an EMBL/GenBank/DDBJ whole genome shotgun (WGS) entry which is preliminary data.</text>
</comment>
<proteinExistence type="inferred from homology"/>
<comment type="similarity">
    <text evidence="1 3">Belongs to the N-Me-Phe pilin family.</text>
</comment>
<dbReference type="InterPro" id="IPR001082">
    <property type="entry name" value="Pilin"/>
</dbReference>
<keyword evidence="4" id="KW-0812">Transmembrane</keyword>
<dbReference type="RefSeq" id="WP_135276302.1">
    <property type="nucleotide sequence ID" value="NZ_PQVH01000002.1"/>
</dbReference>
<reference evidence="5 6" key="1">
    <citation type="submission" date="2018-02" db="EMBL/GenBank/DDBJ databases">
        <title>A novel lanthanide dependent methylotroph, Methylotenera sp. La3113.</title>
        <authorList>
            <person name="Lv H."/>
            <person name="Tani A."/>
        </authorList>
    </citation>
    <scope>NUCLEOTIDE SEQUENCE [LARGE SCALE GENOMIC DNA]</scope>
    <source>
        <strain evidence="5 6">La3113</strain>
    </source>
</reference>
<keyword evidence="3" id="KW-0281">Fimbrium</keyword>
<dbReference type="NCBIfam" id="TIGR02532">
    <property type="entry name" value="IV_pilin_GFxxxE"/>
    <property type="match status" value="1"/>
</dbReference>
<keyword evidence="4" id="KW-1133">Transmembrane helix</keyword>
<dbReference type="GO" id="GO:0007155">
    <property type="term" value="P:cell adhesion"/>
    <property type="evidence" value="ECO:0007669"/>
    <property type="project" value="InterPro"/>
</dbReference>
<evidence type="ECO:0000256" key="3">
    <source>
        <dbReference type="RuleBase" id="RU000389"/>
    </source>
</evidence>
<gene>
    <name evidence="5" type="ORF">C3Y98_01155</name>
</gene>
<evidence type="ECO:0000313" key="5">
    <source>
        <dbReference type="EMBL" id="TFW72994.1"/>
    </source>
</evidence>
<feature type="transmembrane region" description="Helical" evidence="4">
    <location>
        <begin position="26"/>
        <end position="47"/>
    </location>
</feature>
<dbReference type="Gene3D" id="3.30.700.10">
    <property type="entry name" value="Glycoprotein, Type 4 Pilin"/>
    <property type="match status" value="1"/>
</dbReference>
<dbReference type="AlphaFoldDB" id="A0A4Y9VUJ8"/>
<dbReference type="Proteomes" id="UP000297706">
    <property type="component" value="Unassembled WGS sequence"/>
</dbReference>
<keyword evidence="2" id="KW-0488">Methylation</keyword>
<accession>A0A4Y9VUJ8</accession>
<evidence type="ECO:0000256" key="1">
    <source>
        <dbReference type="ARBA" id="ARBA00005233"/>
    </source>
</evidence>
<evidence type="ECO:0000256" key="4">
    <source>
        <dbReference type="SAM" id="Phobius"/>
    </source>
</evidence>
<evidence type="ECO:0000256" key="2">
    <source>
        <dbReference type="ARBA" id="ARBA00022481"/>
    </source>
</evidence>
<dbReference type="PROSITE" id="PS00409">
    <property type="entry name" value="PROKAR_NTER_METHYL"/>
    <property type="match status" value="1"/>
</dbReference>
<dbReference type="InterPro" id="IPR045584">
    <property type="entry name" value="Pilin-like"/>
</dbReference>
<dbReference type="GO" id="GO:0009289">
    <property type="term" value="C:pilus"/>
    <property type="evidence" value="ECO:0007669"/>
    <property type="project" value="InterPro"/>
</dbReference>
<dbReference type="EMBL" id="PQVH01000002">
    <property type="protein sequence ID" value="TFW72994.1"/>
    <property type="molecule type" value="Genomic_DNA"/>
</dbReference>
<protein>
    <submittedName>
        <fullName evidence="5">Prepilin-type cleavage/methylation domain-containing protein</fullName>
    </submittedName>
</protein>
<dbReference type="OrthoDB" id="115249at2"/>
<dbReference type="Pfam" id="PF00114">
    <property type="entry name" value="Pilin"/>
    <property type="match status" value="1"/>
</dbReference>